<name>A0AAN9KUL6_CANGL</name>
<comment type="caution">
    <text evidence="1">The sequence shown here is derived from an EMBL/GenBank/DDBJ whole genome shotgun (WGS) entry which is preliminary data.</text>
</comment>
<gene>
    <name evidence="1" type="ORF">VNO77_27701</name>
</gene>
<dbReference type="Proteomes" id="UP001367508">
    <property type="component" value="Unassembled WGS sequence"/>
</dbReference>
<protein>
    <submittedName>
        <fullName evidence="1">Uncharacterized protein</fullName>
    </submittedName>
</protein>
<evidence type="ECO:0000313" key="1">
    <source>
        <dbReference type="EMBL" id="KAK7324175.1"/>
    </source>
</evidence>
<dbReference type="AlphaFoldDB" id="A0AAN9KUL6"/>
<dbReference type="EMBL" id="JAYMYQ010000006">
    <property type="protein sequence ID" value="KAK7324175.1"/>
    <property type="molecule type" value="Genomic_DNA"/>
</dbReference>
<evidence type="ECO:0000313" key="2">
    <source>
        <dbReference type="Proteomes" id="UP001367508"/>
    </source>
</evidence>
<proteinExistence type="predicted"/>
<reference evidence="1 2" key="1">
    <citation type="submission" date="2024-01" db="EMBL/GenBank/DDBJ databases">
        <title>The genomes of 5 underutilized Papilionoideae crops provide insights into root nodulation and disease resistanc.</title>
        <authorList>
            <person name="Jiang F."/>
        </authorList>
    </citation>
    <scope>NUCLEOTIDE SEQUENCE [LARGE SCALE GENOMIC DNA]</scope>
    <source>
        <strain evidence="1">LVBAO_FW01</strain>
        <tissue evidence="1">Leaves</tissue>
    </source>
</reference>
<keyword evidence="2" id="KW-1185">Reference proteome</keyword>
<organism evidence="1 2">
    <name type="scientific">Canavalia gladiata</name>
    <name type="common">Sword bean</name>
    <name type="synonym">Dolichos gladiatus</name>
    <dbReference type="NCBI Taxonomy" id="3824"/>
    <lineage>
        <taxon>Eukaryota</taxon>
        <taxon>Viridiplantae</taxon>
        <taxon>Streptophyta</taxon>
        <taxon>Embryophyta</taxon>
        <taxon>Tracheophyta</taxon>
        <taxon>Spermatophyta</taxon>
        <taxon>Magnoliopsida</taxon>
        <taxon>eudicotyledons</taxon>
        <taxon>Gunneridae</taxon>
        <taxon>Pentapetalae</taxon>
        <taxon>rosids</taxon>
        <taxon>fabids</taxon>
        <taxon>Fabales</taxon>
        <taxon>Fabaceae</taxon>
        <taxon>Papilionoideae</taxon>
        <taxon>50 kb inversion clade</taxon>
        <taxon>NPAAA clade</taxon>
        <taxon>indigoferoid/millettioid clade</taxon>
        <taxon>Phaseoleae</taxon>
        <taxon>Canavalia</taxon>
    </lineage>
</organism>
<accession>A0AAN9KUL6</accession>
<sequence length="182" mass="19947">MALSELILKYAFGSLVSHTLHSLTHLTVLVTPDFVYMYNRTGSPTVYLWCALKLGCAWIWSVHSPPSKSTVLVYDHNVQGFNVRHTPLYWSPKAGQASATIAMVTLQASVLREGVTSHQIRPGSFTCLMTAHDNNRTKSSCVLQSLVAECDILKKGIMEGNSRAYISITGAADPKSDPLHKA</sequence>